<gene>
    <name evidence="2" type="ORF">OSB04_024461</name>
</gene>
<accession>A0AA38SL60</accession>
<dbReference type="AlphaFoldDB" id="A0AA38SL60"/>
<dbReference type="PANTHER" id="PTHR11439">
    <property type="entry name" value="GAG-POL-RELATED RETROTRANSPOSON"/>
    <property type="match status" value="1"/>
</dbReference>
<organism evidence="2 3">
    <name type="scientific">Centaurea solstitialis</name>
    <name type="common">yellow star-thistle</name>
    <dbReference type="NCBI Taxonomy" id="347529"/>
    <lineage>
        <taxon>Eukaryota</taxon>
        <taxon>Viridiplantae</taxon>
        <taxon>Streptophyta</taxon>
        <taxon>Embryophyta</taxon>
        <taxon>Tracheophyta</taxon>
        <taxon>Spermatophyta</taxon>
        <taxon>Magnoliopsida</taxon>
        <taxon>eudicotyledons</taxon>
        <taxon>Gunneridae</taxon>
        <taxon>Pentapetalae</taxon>
        <taxon>asterids</taxon>
        <taxon>campanulids</taxon>
        <taxon>Asterales</taxon>
        <taxon>Asteraceae</taxon>
        <taxon>Carduoideae</taxon>
        <taxon>Cardueae</taxon>
        <taxon>Centaureinae</taxon>
        <taxon>Centaurea</taxon>
    </lineage>
</organism>
<protein>
    <recommendedName>
        <fullName evidence="1">Reverse transcriptase Ty1/copia-type domain-containing protein</fullName>
    </recommendedName>
</protein>
<evidence type="ECO:0000313" key="3">
    <source>
        <dbReference type="Proteomes" id="UP001172457"/>
    </source>
</evidence>
<evidence type="ECO:0000259" key="1">
    <source>
        <dbReference type="Pfam" id="PF07727"/>
    </source>
</evidence>
<dbReference type="SUPFAM" id="SSF56672">
    <property type="entry name" value="DNA/RNA polymerases"/>
    <property type="match status" value="1"/>
</dbReference>
<dbReference type="PANTHER" id="PTHR11439:SF495">
    <property type="entry name" value="REVERSE TRANSCRIPTASE, RNA-DEPENDENT DNA POLYMERASE-RELATED"/>
    <property type="match status" value="1"/>
</dbReference>
<feature type="domain" description="Reverse transcriptase Ty1/copia-type" evidence="1">
    <location>
        <begin position="415"/>
        <end position="506"/>
    </location>
</feature>
<dbReference type="CDD" id="cd09272">
    <property type="entry name" value="RNase_HI_RT_Ty1"/>
    <property type="match status" value="2"/>
</dbReference>
<comment type="caution">
    <text evidence="2">The sequence shown here is derived from an EMBL/GenBank/DDBJ whole genome shotgun (WGS) entry which is preliminary data.</text>
</comment>
<evidence type="ECO:0000313" key="2">
    <source>
        <dbReference type="EMBL" id="KAJ9544754.1"/>
    </source>
</evidence>
<dbReference type="InterPro" id="IPR043502">
    <property type="entry name" value="DNA/RNA_pol_sf"/>
</dbReference>
<dbReference type="Proteomes" id="UP001172457">
    <property type="component" value="Chromosome 6"/>
</dbReference>
<dbReference type="Pfam" id="PF07727">
    <property type="entry name" value="RVT_2"/>
    <property type="match status" value="2"/>
</dbReference>
<dbReference type="EMBL" id="JARYMX010000006">
    <property type="protein sequence ID" value="KAJ9544754.1"/>
    <property type="molecule type" value="Genomic_DNA"/>
</dbReference>
<sequence>MLKSIRILMAISAYFNYEIWQMDVKTAFLNGKSTENVYMLHPDGFVDPKNPNKVCKLLKSIYGLKQASRSWNLHFDERIKEFGFTKSEFEPCIYTKFSGSVVTFLVLYVDDILLIGNDVPTLQSVKAWLSKCFQMKDLGEATYILGINIYRNRSRRLIGLSQSTYIEKILKRFKMDESKKGLISMQHGIVLSKAQCPVSSQEHDKMKSIPYASAIGSIMYSMLCTRPDVAYSISVMSRYQQNPDASFQTDIDDFKSQSRYVFTLNGGAISWKSSKQDTIYIAASDAAKEAVWLRNFITDLRVIASISRPVDIYCDNSRAVAQAIEPREHHKSRHVLRKYHLIREIIGRGDVRICKILTDENVADPLTMPLARVKHEINPPEPNPISPSTTLVEQTSVAHEDIHDDVNQSESLHEVAIGTKWVFRNKKDENGVVIFHKARLVAQGYCQEEGIDYEKTFAPVARLEAIRIFLAYAAHRGFKAYQMDVKSAFLNGKLKEEVYVKQSSEGIFINQAKYIQDLLKKYKLDAVSSMRTPMATGLKLHKDLSRVSVECKLYRGMIGSLLYLTASRPDVMFCACLCARFQSNPKESHLSAMKRILRYLKKTPTLGLWYPLLSGFDLLAYTDSDYGGCQVDRKSTSGSCHFLGGKLVCWSSKKQNCVSTSTAEAEYVAAASSCSQALWMQTQL</sequence>
<feature type="domain" description="Reverse transcriptase Ty1/copia-type" evidence="1">
    <location>
        <begin position="2"/>
        <end position="182"/>
    </location>
</feature>
<name>A0AA38SL60_9ASTR</name>
<proteinExistence type="predicted"/>
<keyword evidence="3" id="KW-1185">Reference proteome</keyword>
<reference evidence="2" key="1">
    <citation type="submission" date="2023-03" db="EMBL/GenBank/DDBJ databases">
        <title>Chromosome-scale reference genome and RAD-based genetic map of yellow starthistle (Centaurea solstitialis) reveal putative structural variation and QTLs associated with invader traits.</title>
        <authorList>
            <person name="Reatini B."/>
            <person name="Cang F.A."/>
            <person name="Jiang Q."/>
            <person name="Mckibben M.T.W."/>
            <person name="Barker M.S."/>
            <person name="Rieseberg L.H."/>
            <person name="Dlugosch K.M."/>
        </authorList>
    </citation>
    <scope>NUCLEOTIDE SEQUENCE</scope>
    <source>
        <strain evidence="2">CAN-66</strain>
        <tissue evidence="2">Leaf</tissue>
    </source>
</reference>
<dbReference type="InterPro" id="IPR013103">
    <property type="entry name" value="RVT_2"/>
</dbReference>